<organism evidence="5">
    <name type="scientific">Metarhizium acridum (strain CQMa 102)</name>
    <dbReference type="NCBI Taxonomy" id="655827"/>
    <lineage>
        <taxon>Eukaryota</taxon>
        <taxon>Fungi</taxon>
        <taxon>Dikarya</taxon>
        <taxon>Ascomycota</taxon>
        <taxon>Pezizomycotina</taxon>
        <taxon>Sordariomycetes</taxon>
        <taxon>Hypocreomycetidae</taxon>
        <taxon>Hypocreales</taxon>
        <taxon>Clavicipitaceae</taxon>
        <taxon>Metarhizium</taxon>
    </lineage>
</organism>
<dbReference type="Gene3D" id="3.75.10.10">
    <property type="entry name" value="L-arginine/glycine Amidinotransferase, Chain A"/>
    <property type="match status" value="2"/>
</dbReference>
<evidence type="ECO:0000259" key="3">
    <source>
        <dbReference type="Pfam" id="PF03068"/>
    </source>
</evidence>
<dbReference type="Pfam" id="PF03068">
    <property type="entry name" value="PAD"/>
    <property type="match status" value="2"/>
</dbReference>
<dbReference type="AlphaFoldDB" id="E9EHL2"/>
<dbReference type="GO" id="GO:0004668">
    <property type="term" value="F:protein-arginine deiminase activity"/>
    <property type="evidence" value="ECO:0007669"/>
    <property type="project" value="InterPro"/>
</dbReference>
<dbReference type="eggNOG" id="ENOG502QVJA">
    <property type="taxonomic scope" value="Eukaryota"/>
</dbReference>
<dbReference type="EMBL" id="GL698615">
    <property type="protein sequence ID" value="EFY84611.1"/>
    <property type="molecule type" value="Genomic_DNA"/>
</dbReference>
<feature type="compositionally biased region" description="Polar residues" evidence="1">
    <location>
        <begin position="123"/>
        <end position="138"/>
    </location>
</feature>
<dbReference type="GO" id="GO:0005737">
    <property type="term" value="C:cytoplasm"/>
    <property type="evidence" value="ECO:0007669"/>
    <property type="project" value="InterPro"/>
</dbReference>
<reference evidence="4 5" key="1">
    <citation type="journal article" date="2011" name="PLoS Genet.">
        <title>Genome sequencing and comparative transcriptomics of the model entomopathogenic fungi Metarhizium anisopliae and M. acridum.</title>
        <authorList>
            <person name="Gao Q."/>
            <person name="Jin K."/>
            <person name="Ying S.H."/>
            <person name="Zhang Y."/>
            <person name="Xiao G."/>
            <person name="Shang Y."/>
            <person name="Duan Z."/>
            <person name="Hu X."/>
            <person name="Xie X.Q."/>
            <person name="Zhou G."/>
            <person name="Peng G."/>
            <person name="Luo Z."/>
            <person name="Huang W."/>
            <person name="Wang B."/>
            <person name="Fang W."/>
            <person name="Wang S."/>
            <person name="Zhong Y."/>
            <person name="Ma L.J."/>
            <person name="St Leger R.J."/>
            <person name="Zhao G.P."/>
            <person name="Pei Y."/>
            <person name="Feng M.G."/>
            <person name="Xia Y."/>
            <person name="Wang C."/>
        </authorList>
    </citation>
    <scope>NUCLEOTIDE SEQUENCE [LARGE SCALE GENOMIC DNA]</scope>
    <source>
        <strain evidence="4 5">CQMa 102</strain>
    </source>
</reference>
<dbReference type="InParanoid" id="E9EHL2"/>
<evidence type="ECO:0000313" key="5">
    <source>
        <dbReference type="Proteomes" id="UP000002499"/>
    </source>
</evidence>
<protein>
    <submittedName>
        <fullName evidence="4">Protein-arginine deiminase type-3</fullName>
    </submittedName>
</protein>
<dbReference type="OMA" id="ETHCGSN"/>
<keyword evidence="5" id="KW-1185">Reference proteome</keyword>
<evidence type="ECO:0000313" key="4">
    <source>
        <dbReference type="EMBL" id="EFY84611.1"/>
    </source>
</evidence>
<evidence type="ECO:0000256" key="1">
    <source>
        <dbReference type="SAM" id="MobiDB-lite"/>
    </source>
</evidence>
<feature type="domain" description="Protein-arginine deiminase C-terminal" evidence="3">
    <location>
        <begin position="212"/>
        <end position="300"/>
    </location>
</feature>
<name>E9EHL2_METAQ</name>
<dbReference type="InterPro" id="IPR004303">
    <property type="entry name" value="PAD"/>
</dbReference>
<dbReference type="PANTHER" id="PTHR10837:SF8">
    <property type="entry name" value="PROTEIN-ARGININE DEIMINASE"/>
    <property type="match status" value="1"/>
</dbReference>
<dbReference type="GO" id="GO:0005509">
    <property type="term" value="F:calcium ion binding"/>
    <property type="evidence" value="ECO:0007669"/>
    <property type="project" value="InterPro"/>
</dbReference>
<dbReference type="Proteomes" id="UP000002499">
    <property type="component" value="Unassembled WGS sequence"/>
</dbReference>
<feature type="region of interest" description="Disordered" evidence="1">
    <location>
        <begin position="114"/>
        <end position="141"/>
    </location>
</feature>
<dbReference type="SUPFAM" id="SSF55909">
    <property type="entry name" value="Pentein"/>
    <property type="match status" value="1"/>
</dbReference>
<evidence type="ECO:0000256" key="2">
    <source>
        <dbReference type="SAM" id="SignalP"/>
    </source>
</evidence>
<sequence>MHSLGKTAVLVLAAAATSHGLKATILADTNRECRDASDDILRNPKYLAPLRTVPINNLTSSVTGTITISAKYALEKVRVFHKNNDKWTYMDSSHEFRGGALGTGLELGIDARDVRRPNDCPSRGTNFDTQSSRSSGPSFTVAGMGRPEQAQFAALIANYTAQAGIKKPVYMFRERDVWTQDYFEPRYASMPGPEGPVYLRLFNTSPPGTPESPATIDSMGNLETIPPCSCGGKNYPAGRAVMGRHNSKTPTMLSFLKAQEAQHPIDDLDHDRLSVGHADEYMQFLSANNSRGLQLHRRATQGTGGKTTARTQTKDIIEAAEEGSHLHSRDEETRRMLALHPATINGVVYDNRQYMAPNPWGPIIGGKDILAEALSEAYAKAGFQVTFMDGWFDHHVLNGETHCGSNVDRDASQKWW</sequence>
<dbReference type="OrthoDB" id="5102063at2759"/>
<accession>E9EHL2</accession>
<feature type="chain" id="PRO_5003238520" evidence="2">
    <location>
        <begin position="21"/>
        <end position="416"/>
    </location>
</feature>
<dbReference type="HOGENOM" id="CLU_015851_0_0_1"/>
<gene>
    <name evidence="4" type="ORF">MAC_09360</name>
</gene>
<feature type="signal peptide" evidence="2">
    <location>
        <begin position="1"/>
        <end position="20"/>
    </location>
</feature>
<dbReference type="InterPro" id="IPR013530">
    <property type="entry name" value="PAD_C"/>
</dbReference>
<keyword evidence="2" id="KW-0732">Signal</keyword>
<proteinExistence type="predicted"/>
<feature type="domain" description="Protein-arginine deiminase C-terminal" evidence="3">
    <location>
        <begin position="328"/>
        <end position="416"/>
    </location>
</feature>
<dbReference type="PANTHER" id="PTHR10837">
    <property type="entry name" value="PEPTIDYLARGININE DEIMINASE"/>
    <property type="match status" value="1"/>
</dbReference>